<dbReference type="KEGG" id="bbo:BBOV_III005180"/>
<dbReference type="GO" id="GO:0005737">
    <property type="term" value="C:cytoplasm"/>
    <property type="evidence" value="ECO:0007669"/>
    <property type="project" value="InterPro"/>
</dbReference>
<reference evidence="7" key="2">
    <citation type="journal article" date="2020" name="Data Brief">
        <title>Transcriptome dataset of Babesia bovis life stages within vertebrate and invertebrate hosts.</title>
        <authorList>
            <person name="Ueti M.W."/>
            <person name="Johnson W.C."/>
            <person name="Kappmeyer L.S."/>
            <person name="Herndon D.R."/>
            <person name="Mousel M.R."/>
            <person name="Reif K.E."/>
            <person name="Taus N.S."/>
            <person name="Ifeonu O.O."/>
            <person name="Silva J.C."/>
            <person name="Suarez C.E."/>
            <person name="Brayton K.A."/>
        </authorList>
    </citation>
    <scope>NUCLEOTIDE SEQUENCE [LARGE SCALE GENOMIC DNA]</scope>
</reference>
<evidence type="ECO:0000313" key="7">
    <source>
        <dbReference type="Proteomes" id="UP000002173"/>
    </source>
</evidence>
<dbReference type="EC" id="6.1.1.21" evidence="1"/>
<dbReference type="STRING" id="5865.A7ANE7"/>
<evidence type="ECO:0000256" key="3">
    <source>
        <dbReference type="PIRSR" id="PIRSR001549-1"/>
    </source>
</evidence>
<evidence type="ECO:0000259" key="5">
    <source>
        <dbReference type="Pfam" id="PF13393"/>
    </source>
</evidence>
<feature type="domain" description="Class II Histidinyl-tRNA synthetase (HisRS)-like catalytic core" evidence="5">
    <location>
        <begin position="143"/>
        <end position="404"/>
    </location>
</feature>
<feature type="chain" id="PRO_5002706811" description="histidine--tRNA ligase" evidence="4">
    <location>
        <begin position="19"/>
        <end position="548"/>
    </location>
</feature>
<dbReference type="InterPro" id="IPR041715">
    <property type="entry name" value="HisRS-like_core"/>
</dbReference>
<reference evidence="7" key="3">
    <citation type="journal article" date="2021" name="Int. J. Parasitol.">
        <title>Comparative analysis of gene expression between Babesia bovis blood stages and kinetes allowed by improved genome annotation.</title>
        <authorList>
            <person name="Ueti M.W."/>
            <person name="Johnson W.C."/>
            <person name="Kappmeyer L.S."/>
            <person name="Herndon D.R."/>
            <person name="Mousel M.R."/>
            <person name="Reif K.E."/>
            <person name="Taus N.S."/>
            <person name="Ifeonu O.O."/>
            <person name="Silva J.C."/>
            <person name="Suarez C.E."/>
            <person name="Brayton K.A."/>
        </authorList>
    </citation>
    <scope>NUCLEOTIDE SEQUENCE [LARGE SCALE GENOMIC DNA]</scope>
</reference>
<evidence type="ECO:0000256" key="4">
    <source>
        <dbReference type="SAM" id="SignalP"/>
    </source>
</evidence>
<keyword evidence="4" id="KW-0732">Signal</keyword>
<evidence type="ECO:0000256" key="2">
    <source>
        <dbReference type="ARBA" id="ARBA00047639"/>
    </source>
</evidence>
<dbReference type="PANTHER" id="PTHR43707">
    <property type="entry name" value="HISTIDYL-TRNA SYNTHETASE"/>
    <property type="match status" value="1"/>
</dbReference>
<evidence type="ECO:0000313" key="6">
    <source>
        <dbReference type="EMBL" id="EDO08081.1"/>
    </source>
</evidence>
<comment type="caution">
    <text evidence="6">The sequence shown here is derived from an EMBL/GenBank/DDBJ whole genome shotgun (WGS) entry which is preliminary data.</text>
</comment>
<keyword evidence="7" id="KW-1185">Reference proteome</keyword>
<dbReference type="InParanoid" id="A7ANE7"/>
<dbReference type="VEuPathDB" id="PiroplasmaDB:BBOV_III005180"/>
<dbReference type="AlphaFoldDB" id="A7ANE7"/>
<dbReference type="eggNOG" id="KOG1936">
    <property type="taxonomic scope" value="Eukaryota"/>
</dbReference>
<feature type="binding site" evidence="3">
    <location>
        <position position="222"/>
    </location>
    <ligand>
        <name>L-histidine</name>
        <dbReference type="ChEBI" id="CHEBI:57595"/>
    </ligand>
</feature>
<dbReference type="PANTHER" id="PTHR43707:SF1">
    <property type="entry name" value="HISTIDINE--TRNA LIGASE, MITOCHONDRIAL-RELATED"/>
    <property type="match status" value="1"/>
</dbReference>
<feature type="binding site" evidence="3">
    <location>
        <begin position="168"/>
        <end position="170"/>
    </location>
    <ligand>
        <name>L-histidine</name>
        <dbReference type="ChEBI" id="CHEBI:57595"/>
    </ligand>
</feature>
<feature type="binding site" evidence="3">
    <location>
        <position position="226"/>
    </location>
    <ligand>
        <name>L-histidine</name>
        <dbReference type="ChEBI" id="CHEBI:57595"/>
    </ligand>
</feature>
<name>A7ANE7_BABBO</name>
<dbReference type="FunCoup" id="A7ANE7">
    <property type="interactions" value="25"/>
</dbReference>
<evidence type="ECO:0000256" key="1">
    <source>
        <dbReference type="ARBA" id="ARBA00012815"/>
    </source>
</evidence>
<feature type="binding site" evidence="3">
    <location>
        <begin position="374"/>
        <end position="375"/>
    </location>
    <ligand>
        <name>L-histidine</name>
        <dbReference type="ChEBI" id="CHEBI:57595"/>
    </ligand>
</feature>
<sequence>MAPWYHLWWVLACLVVESRRFQRHPAFLIPSYIHIPPLRAEAHSNVAKYTVRGGQCFLPAEQHEQRILQDEWRRVSDLFGFAEYSIGVLAHADLFKSRGVQQNSDTGSLANDHPDKGFGLTLGPSDHGLPETDIDTTDDISLNANQEHRNELYEFTDRKGRRLALRGDVTPQFMAMLKEHWELPIKHNLNALETKQITKWFTMADCWRYERPGHCRRRNHIQWTCDIVGIPNEDAEIELLTMLITFYKNVGLTNKDIAIHLNHVDALPTLLESMGKPVKDHTWMHQFRKVIDKYRKINRNELCIALNQLGFSYDEINKLLDSIANCSDINTYAKLFGNETPFVKSLQNIVHGVEHAQHSDWLHMDLSIVRGTDYYTGAVFECFDRMHPQHRAIAGGGRYDNYLGPKENNDRQLSYSVGFGMGNIGIIETMRSRNLLQEQIFTDIVLYNPHSSSRVPLRGVDLVHVNKVLYSLRDSGIKVFHYFQGTKLAKALEFAERASSIALIYPKLDDATGTLVYQVHNIPSKSKTLVAKEDIIQFLERMRRHKTN</sequence>
<protein>
    <recommendedName>
        <fullName evidence="1">histidine--tRNA ligase</fullName>
        <ecNumber evidence="1">6.1.1.21</ecNumber>
    </recommendedName>
</protein>
<accession>A7ANE7</accession>
<dbReference type="RefSeq" id="XP_001611649.1">
    <property type="nucleotide sequence ID" value="XM_001611599.1"/>
</dbReference>
<dbReference type="InterPro" id="IPR004516">
    <property type="entry name" value="HisRS/HisZ"/>
</dbReference>
<dbReference type="EMBL" id="AAXT01000001">
    <property type="protein sequence ID" value="EDO08081.1"/>
    <property type="molecule type" value="Genomic_DNA"/>
</dbReference>
<dbReference type="GO" id="GO:0006427">
    <property type="term" value="P:histidyl-tRNA aminoacylation"/>
    <property type="evidence" value="ECO:0007669"/>
    <property type="project" value="TreeGrafter"/>
</dbReference>
<feature type="binding site" evidence="3">
    <location>
        <position position="370"/>
    </location>
    <ligand>
        <name>L-histidine</name>
        <dbReference type="ChEBI" id="CHEBI:57595"/>
    </ligand>
</feature>
<dbReference type="InterPro" id="IPR045864">
    <property type="entry name" value="aa-tRNA-synth_II/BPL/LPL"/>
</dbReference>
<dbReference type="Pfam" id="PF13393">
    <property type="entry name" value="tRNA-synt_His"/>
    <property type="match status" value="1"/>
</dbReference>
<dbReference type="GeneID" id="5479898"/>
<dbReference type="SUPFAM" id="SSF55681">
    <property type="entry name" value="Class II aaRS and biotin synthetases"/>
    <property type="match status" value="1"/>
</dbReference>
<gene>
    <name evidence="6" type="ORF">BBOV_III005180</name>
</gene>
<dbReference type="Gene3D" id="3.30.930.10">
    <property type="entry name" value="Bira Bifunctional Protein, Domain 2"/>
    <property type="match status" value="1"/>
</dbReference>
<dbReference type="PIRSF" id="PIRSF001549">
    <property type="entry name" value="His-tRNA_synth"/>
    <property type="match status" value="1"/>
</dbReference>
<feature type="binding site" evidence="3">
    <location>
        <position position="208"/>
    </location>
    <ligand>
        <name>L-histidine</name>
        <dbReference type="ChEBI" id="CHEBI:57595"/>
    </ligand>
</feature>
<comment type="catalytic activity">
    <reaction evidence="2">
        <text>tRNA(His) + L-histidine + ATP = L-histidyl-tRNA(His) + AMP + diphosphate + H(+)</text>
        <dbReference type="Rhea" id="RHEA:17313"/>
        <dbReference type="Rhea" id="RHEA-COMP:9665"/>
        <dbReference type="Rhea" id="RHEA-COMP:9689"/>
        <dbReference type="ChEBI" id="CHEBI:15378"/>
        <dbReference type="ChEBI" id="CHEBI:30616"/>
        <dbReference type="ChEBI" id="CHEBI:33019"/>
        <dbReference type="ChEBI" id="CHEBI:57595"/>
        <dbReference type="ChEBI" id="CHEBI:78442"/>
        <dbReference type="ChEBI" id="CHEBI:78527"/>
        <dbReference type="ChEBI" id="CHEBI:456215"/>
        <dbReference type="EC" id="6.1.1.21"/>
    </reaction>
</comment>
<feature type="signal peptide" evidence="4">
    <location>
        <begin position="1"/>
        <end position="18"/>
    </location>
</feature>
<organism evidence="6 7">
    <name type="scientific">Babesia bovis</name>
    <dbReference type="NCBI Taxonomy" id="5865"/>
    <lineage>
        <taxon>Eukaryota</taxon>
        <taxon>Sar</taxon>
        <taxon>Alveolata</taxon>
        <taxon>Apicomplexa</taxon>
        <taxon>Aconoidasida</taxon>
        <taxon>Piroplasmida</taxon>
        <taxon>Babesiidae</taxon>
        <taxon>Babesia</taxon>
    </lineage>
</organism>
<proteinExistence type="predicted"/>
<dbReference type="Proteomes" id="UP000002173">
    <property type="component" value="Unassembled WGS sequence"/>
</dbReference>
<dbReference type="GO" id="GO:0004821">
    <property type="term" value="F:histidine-tRNA ligase activity"/>
    <property type="evidence" value="ECO:0007669"/>
    <property type="project" value="UniProtKB-EC"/>
</dbReference>
<reference evidence="6 7" key="1">
    <citation type="journal article" date="2007" name="PLoS Pathog.">
        <title>Genome sequence of Babesia bovis and comparative analysis of apicomplexan hemoprotozoa.</title>
        <authorList>
            <person name="Brayton K.A."/>
            <person name="Lau A.O.T."/>
            <person name="Herndon D.R."/>
            <person name="Hannick L."/>
            <person name="Kappmeyer L.S."/>
            <person name="Berens S.J."/>
            <person name="Bidwell S.L."/>
            <person name="Brown W.C."/>
            <person name="Crabtree J."/>
            <person name="Fadrosh D."/>
            <person name="Feldblum T."/>
            <person name="Forberger H.A."/>
            <person name="Haas B.J."/>
            <person name="Howell J.M."/>
            <person name="Khouri H."/>
            <person name="Koo H."/>
            <person name="Mann D.J."/>
            <person name="Norimine J."/>
            <person name="Paulsen I.T."/>
            <person name="Radune D."/>
            <person name="Ren Q."/>
            <person name="Smith R.K. Jr."/>
            <person name="Suarez C.E."/>
            <person name="White O."/>
            <person name="Wortman J.R."/>
            <person name="Knowles D.P. Jr."/>
            <person name="McElwain T.F."/>
            <person name="Nene V.M."/>
        </authorList>
    </citation>
    <scope>NUCLEOTIDE SEQUENCE [LARGE SCALE GENOMIC DNA]</scope>
    <source>
        <strain evidence="6">T2Bo</strain>
    </source>
</reference>
<dbReference type="OMA" id="CRRRNHI"/>